<dbReference type="PANTHER" id="PTHR43806">
    <property type="entry name" value="PEPTIDASE S8"/>
    <property type="match status" value="1"/>
</dbReference>
<dbReference type="SUPFAM" id="SSF52743">
    <property type="entry name" value="Subtilisin-like"/>
    <property type="match status" value="1"/>
</dbReference>
<dbReference type="Proteomes" id="UP001231109">
    <property type="component" value="Unassembled WGS sequence"/>
</dbReference>
<dbReference type="InterPro" id="IPR000209">
    <property type="entry name" value="Peptidase_S8/S53_dom"/>
</dbReference>
<dbReference type="CDD" id="cd00063">
    <property type="entry name" value="FN3"/>
    <property type="match status" value="1"/>
</dbReference>
<dbReference type="Pfam" id="PF00082">
    <property type="entry name" value="Peptidase_S8"/>
    <property type="match status" value="1"/>
</dbReference>
<keyword evidence="8" id="KW-1185">Reference proteome</keyword>
<dbReference type="EMBL" id="JAPJDZ010000045">
    <property type="protein sequence ID" value="MDP5137340.1"/>
    <property type="molecule type" value="Genomic_DNA"/>
</dbReference>
<evidence type="ECO:0000256" key="2">
    <source>
        <dbReference type="ARBA" id="ARBA00022670"/>
    </source>
</evidence>
<dbReference type="InterPro" id="IPR036852">
    <property type="entry name" value="Peptidase_S8/S53_dom_sf"/>
</dbReference>
<evidence type="ECO:0000256" key="3">
    <source>
        <dbReference type="ARBA" id="ARBA00022801"/>
    </source>
</evidence>
<dbReference type="InterPro" id="IPR013783">
    <property type="entry name" value="Ig-like_fold"/>
</dbReference>
<keyword evidence="4" id="KW-0720">Serine protease</keyword>
<dbReference type="InterPro" id="IPR050131">
    <property type="entry name" value="Peptidase_S8_subtilisin-like"/>
</dbReference>
<dbReference type="InterPro" id="IPR015500">
    <property type="entry name" value="Peptidase_S8_subtilisin-rel"/>
</dbReference>
<accession>A0ABT9I2T4</accession>
<dbReference type="Pfam" id="PF07603">
    <property type="entry name" value="Lcl_C"/>
    <property type="match status" value="1"/>
</dbReference>
<comment type="caution">
    <text evidence="7">The sequence shown here is derived from an EMBL/GenBank/DDBJ whole genome shotgun (WGS) entry which is preliminary data.</text>
</comment>
<dbReference type="PROSITE" id="PS50853">
    <property type="entry name" value="FN3"/>
    <property type="match status" value="1"/>
</dbReference>
<dbReference type="InterPro" id="IPR044060">
    <property type="entry name" value="Bacterial_rp_domain"/>
</dbReference>
<evidence type="ECO:0000259" key="6">
    <source>
        <dbReference type="PROSITE" id="PS50853"/>
    </source>
</evidence>
<comment type="caution">
    <text evidence="5">Lacks conserved residue(s) required for the propagation of feature annotation.</text>
</comment>
<dbReference type="Pfam" id="PF00041">
    <property type="entry name" value="fn3"/>
    <property type="match status" value="1"/>
</dbReference>
<evidence type="ECO:0000313" key="8">
    <source>
        <dbReference type="Proteomes" id="UP001231109"/>
    </source>
</evidence>
<organism evidence="7 8">
    <name type="scientific">Rheinheimera baltica</name>
    <dbReference type="NCBI Taxonomy" id="67576"/>
    <lineage>
        <taxon>Bacteria</taxon>
        <taxon>Pseudomonadati</taxon>
        <taxon>Pseudomonadota</taxon>
        <taxon>Gammaproteobacteria</taxon>
        <taxon>Chromatiales</taxon>
        <taxon>Chromatiaceae</taxon>
        <taxon>Rheinheimera</taxon>
    </lineage>
</organism>
<dbReference type="SUPFAM" id="SSF49265">
    <property type="entry name" value="Fibronectin type III"/>
    <property type="match status" value="1"/>
</dbReference>
<evidence type="ECO:0000256" key="5">
    <source>
        <dbReference type="PROSITE-ProRule" id="PRU01240"/>
    </source>
</evidence>
<proteinExistence type="inferred from homology"/>
<comment type="similarity">
    <text evidence="1 5">Belongs to the peptidase S8 family.</text>
</comment>
<reference evidence="7 8" key="1">
    <citation type="submission" date="2022-11" db="EMBL/GenBank/DDBJ databases">
        <title>Viruses from the air-sea interface of a natural surface slick.</title>
        <authorList>
            <person name="Rahlff J."/>
            <person name="Holmfeldt K."/>
        </authorList>
    </citation>
    <scope>NUCLEOTIDE SEQUENCE [LARGE SCALE GENOMIC DNA]</scope>
    <source>
        <strain evidence="7 8">SMS4</strain>
    </source>
</reference>
<protein>
    <submittedName>
        <fullName evidence="7">S8 family serine peptidase</fullName>
    </submittedName>
</protein>
<evidence type="ECO:0000313" key="7">
    <source>
        <dbReference type="EMBL" id="MDP5137340.1"/>
    </source>
</evidence>
<dbReference type="Gene3D" id="3.40.50.200">
    <property type="entry name" value="Peptidase S8/S53 domain"/>
    <property type="match status" value="1"/>
</dbReference>
<name>A0ABT9I2T4_9GAMM</name>
<feature type="domain" description="Fibronectin type-III" evidence="6">
    <location>
        <begin position="485"/>
        <end position="577"/>
    </location>
</feature>
<dbReference type="PANTHER" id="PTHR43806:SF11">
    <property type="entry name" value="CEREVISIN-RELATED"/>
    <property type="match status" value="1"/>
</dbReference>
<dbReference type="PRINTS" id="PR00723">
    <property type="entry name" value="SUBTILISIN"/>
</dbReference>
<keyword evidence="2" id="KW-0645">Protease</keyword>
<dbReference type="Pfam" id="PF18998">
    <property type="entry name" value="Flg_new_2"/>
    <property type="match status" value="1"/>
</dbReference>
<dbReference type="SMART" id="SM00060">
    <property type="entry name" value="FN3"/>
    <property type="match status" value="1"/>
</dbReference>
<dbReference type="Gene3D" id="2.60.40.10">
    <property type="entry name" value="Immunoglobulins"/>
    <property type="match status" value="1"/>
</dbReference>
<gene>
    <name evidence="7" type="ORF">ORJ04_15395</name>
</gene>
<keyword evidence="3" id="KW-0378">Hydrolase</keyword>
<dbReference type="InterPro" id="IPR036116">
    <property type="entry name" value="FN3_sf"/>
</dbReference>
<dbReference type="InterPro" id="IPR011460">
    <property type="entry name" value="Lcl_C"/>
</dbReference>
<evidence type="ECO:0000256" key="1">
    <source>
        <dbReference type="ARBA" id="ARBA00011073"/>
    </source>
</evidence>
<evidence type="ECO:0000256" key="4">
    <source>
        <dbReference type="ARBA" id="ARBA00022825"/>
    </source>
</evidence>
<dbReference type="InterPro" id="IPR003961">
    <property type="entry name" value="FN3_dom"/>
</dbReference>
<dbReference type="PROSITE" id="PS51892">
    <property type="entry name" value="SUBTILASE"/>
    <property type="match status" value="1"/>
</dbReference>
<sequence>MPFLTALLRLVAVWLFLFASVVFSSSFNLKDQNQLIPGVEHYRLLVKFQAAVVQDVAAQKVMFVNNPPPAEASAILAAQSLVQQFTYRQVVQFNTAEKLALKHEQIPPVAPGHFDYFAYRGMAYVVEAETLNADAVLALAKKFEQLEVVEYAALEPLEPITPPSATPDLTSYQHYRAALHTAGSDVVGINAEYAWQQGIWGQGVQVADIEWGFNYQHEDLAGDNFLELISTTNNDYDNHGTAVAGIMIARDNGYGMKGMVYGVDNFFGVSEIRYGRVAGIMEGLRQLTAGDVFLYEMQTGGRDNQFVPADFNQAVWDVTKSATDAGVIVVAAAGNGSEDLDDAYYESYRARGDNGSIIVGAGTKVGRNRASFSTYGSPVHLQGWGDWSVATTGYGNLHNGGPDETYTAGFSGTSAATPIVASAVVAVQSWYKREFNNVLAPRDMRALLIATGTLQGTGGHIGPLPNIQAAIEQLRDEYNQRMVVAPVSLSASNVMQYSFSLSWQSVPQAIGYKVRVATDIAFSNLVAGYQSVDVGNNTSLQITNLNPASSYYLQVQAYNDQHFSDYSEPLLVNTAALEMFWVTANAMYGGGLTPQQQQVVFGQTATVTLTANQGYRIDEVSGCGGTLNDNIYTTAPVSGNCSITATFSLINNAGGSRYSYLANGSIVHDEVTGLQWQRCSVGQSWTGSQCFGVASRFSWQEAMNLVVPAGFSVPDFSQLRSLVYCSNLAAYDSGGSNQACGVIGSFQTPTIDLQAFPDTPSNAYWSADTFEQAAELAWFVDLHDGHANNGSKLNTMSIRLIKTPGFVPPKRRKSRLLLILMATQ</sequence>
<dbReference type="RefSeq" id="WP_305976703.1">
    <property type="nucleotide sequence ID" value="NZ_JAPJDZ010000045.1"/>
</dbReference>